<dbReference type="PROSITE" id="PS51158">
    <property type="entry name" value="ALPHA_KINASE"/>
    <property type="match status" value="1"/>
</dbReference>
<dbReference type="InterPro" id="IPR002035">
    <property type="entry name" value="VWF_A"/>
</dbReference>
<keyword evidence="4" id="KW-0418">Kinase</keyword>
<keyword evidence="1" id="KW-0723">Serine/threonine-protein kinase</keyword>
<dbReference type="GO" id="GO:0005524">
    <property type="term" value="F:ATP binding"/>
    <property type="evidence" value="ECO:0007669"/>
    <property type="project" value="UniProtKB-KW"/>
</dbReference>
<sequence length="760" mass="85813">MAPIVPTELSELNSTLHGRARRSERGIEKIDLQRARRYGMAEHQSNGRIKYTYGGVVFIYCPLRNKEITSFPSRDQTFTKPILLDKQPLVNEYEHQQLASSLAKRPAKWTSHSVLVVDMSGSMRRDDVNGARCRSDGVFLALARDYIKAPLDKKQRSATDLISIIIMRDGAEVILVHEPTTYALYNKIIDLSDWGNLRPEGAGNYIPAIEAAEQLLTTNENASAGCALSLLFFSDGRPSDKHNGDFTSSIGNLAAKFGRRLSLACIGMADGKEDFSVLNDMVNEAKSYGTQATFGRPSLDSESLSSLVSSLASSVTSTKTEMTEAKSGKSKLVQDVMREKCDTPDTEGDWWVYDQQHSSRVVSVSTWQYKKDKFVTLIDPRCAMCYGEVASEGVNKGLVCNKCYSYSVCSSCQASYGDHESYIMAMHRAERAGRVSDCKSKQQKFRSGELIMKRLPSFYIAIKEKIFSEGAERMVREVRFLDAEGRFIGPGYVAKESRFIENHENSRQKRDYHINFMRTQTISADFAKQFNEALGNLHTHFGNLHSSTKRYLDNLPRVEFIEPMVVVVYDGSKRKFFLIEKLLDGKYEKFNSNNGYVCREARTDELNDEDDLIRDMNNLGLGAIEEGEEDEEDSDDERSDDGDIVTKLFDDTESAPIRGSYRLHELKSSHIPQAFSHFSYVKSGRKLIIVDLQGALTVSKDGKSTFELTDPVIHRRNRRVGRKWDFGRTDRGKPGINAFFKTHQCGEMCMLLGLEKERLI</sequence>
<evidence type="ECO:0008006" key="11">
    <source>
        <dbReference type="Google" id="ProtNLM"/>
    </source>
</evidence>
<dbReference type="InterPro" id="IPR011009">
    <property type="entry name" value="Kinase-like_dom_sf"/>
</dbReference>
<dbReference type="PROSITE" id="PS50234">
    <property type="entry name" value="VWFA"/>
    <property type="match status" value="1"/>
</dbReference>
<dbReference type="InterPro" id="IPR036465">
    <property type="entry name" value="vWFA_dom_sf"/>
</dbReference>
<keyword evidence="3" id="KW-0547">Nucleotide-binding</keyword>
<protein>
    <recommendedName>
        <fullName evidence="11">Alpha-type protein kinase domain-containing protein</fullName>
    </recommendedName>
</protein>
<evidence type="ECO:0000256" key="3">
    <source>
        <dbReference type="ARBA" id="ARBA00022741"/>
    </source>
</evidence>
<dbReference type="GO" id="GO:0004674">
    <property type="term" value="F:protein serine/threonine kinase activity"/>
    <property type="evidence" value="ECO:0007669"/>
    <property type="project" value="UniProtKB-KW"/>
</dbReference>
<organism evidence="9 10">
    <name type="scientific">Cyclotella atomus</name>
    <dbReference type="NCBI Taxonomy" id="382360"/>
    <lineage>
        <taxon>Eukaryota</taxon>
        <taxon>Sar</taxon>
        <taxon>Stramenopiles</taxon>
        <taxon>Ochrophyta</taxon>
        <taxon>Bacillariophyta</taxon>
        <taxon>Coscinodiscophyceae</taxon>
        <taxon>Thalassiosirophycidae</taxon>
        <taxon>Stephanodiscales</taxon>
        <taxon>Stephanodiscaceae</taxon>
        <taxon>Cyclotella</taxon>
    </lineage>
</organism>
<comment type="caution">
    <text evidence="9">The sequence shown here is derived from an EMBL/GenBank/DDBJ whole genome shotgun (WGS) entry which is preliminary data.</text>
</comment>
<dbReference type="SUPFAM" id="SSF53300">
    <property type="entry name" value="vWA-like"/>
    <property type="match status" value="1"/>
</dbReference>
<dbReference type="Proteomes" id="UP001530400">
    <property type="component" value="Unassembled WGS sequence"/>
</dbReference>
<dbReference type="PANTHER" id="PTHR45992">
    <property type="entry name" value="EUKARYOTIC ELONGATION FACTOR 2 KINASE-RELATED"/>
    <property type="match status" value="1"/>
</dbReference>
<evidence type="ECO:0000256" key="4">
    <source>
        <dbReference type="ARBA" id="ARBA00022777"/>
    </source>
</evidence>
<reference evidence="9 10" key="1">
    <citation type="submission" date="2024-10" db="EMBL/GenBank/DDBJ databases">
        <title>Updated reference genomes for cyclostephanoid diatoms.</title>
        <authorList>
            <person name="Roberts W.R."/>
            <person name="Alverson A.J."/>
        </authorList>
    </citation>
    <scope>NUCLEOTIDE SEQUENCE [LARGE SCALE GENOMIC DNA]</scope>
    <source>
        <strain evidence="9 10">AJA010-31</strain>
    </source>
</reference>
<dbReference type="InterPro" id="IPR051852">
    <property type="entry name" value="Alpha-type_PK"/>
</dbReference>
<feature type="compositionally biased region" description="Acidic residues" evidence="6">
    <location>
        <begin position="625"/>
        <end position="643"/>
    </location>
</feature>
<evidence type="ECO:0000256" key="5">
    <source>
        <dbReference type="ARBA" id="ARBA00022840"/>
    </source>
</evidence>
<evidence type="ECO:0000259" key="7">
    <source>
        <dbReference type="PROSITE" id="PS50234"/>
    </source>
</evidence>
<dbReference type="AlphaFoldDB" id="A0ABD3P2V2"/>
<evidence type="ECO:0000256" key="2">
    <source>
        <dbReference type="ARBA" id="ARBA00022679"/>
    </source>
</evidence>
<dbReference type="EMBL" id="JALLPJ020000830">
    <property type="protein sequence ID" value="KAL3781801.1"/>
    <property type="molecule type" value="Genomic_DNA"/>
</dbReference>
<keyword evidence="5" id="KW-0067">ATP-binding</keyword>
<dbReference type="InterPro" id="IPR004166">
    <property type="entry name" value="a-kinase_dom"/>
</dbReference>
<evidence type="ECO:0000259" key="8">
    <source>
        <dbReference type="PROSITE" id="PS51158"/>
    </source>
</evidence>
<dbReference type="CDD" id="cd00198">
    <property type="entry name" value="vWFA"/>
    <property type="match status" value="1"/>
</dbReference>
<evidence type="ECO:0000256" key="6">
    <source>
        <dbReference type="SAM" id="MobiDB-lite"/>
    </source>
</evidence>
<keyword evidence="10" id="KW-1185">Reference proteome</keyword>
<evidence type="ECO:0000313" key="9">
    <source>
        <dbReference type="EMBL" id="KAL3781801.1"/>
    </source>
</evidence>
<evidence type="ECO:0000313" key="10">
    <source>
        <dbReference type="Proteomes" id="UP001530400"/>
    </source>
</evidence>
<proteinExistence type="predicted"/>
<dbReference type="Gene3D" id="3.20.200.10">
    <property type="entry name" value="MHCK/EF2 kinase"/>
    <property type="match status" value="1"/>
</dbReference>
<accession>A0ABD3P2V2</accession>
<dbReference type="SMART" id="SM00811">
    <property type="entry name" value="Alpha_kinase"/>
    <property type="match status" value="1"/>
</dbReference>
<feature type="domain" description="Alpha-type protein kinase" evidence="8">
    <location>
        <begin position="442"/>
        <end position="757"/>
    </location>
</feature>
<feature type="region of interest" description="Disordered" evidence="6">
    <location>
        <begin position="623"/>
        <end position="643"/>
    </location>
</feature>
<feature type="domain" description="VWFA" evidence="7">
    <location>
        <begin position="112"/>
        <end position="311"/>
    </location>
</feature>
<evidence type="ECO:0000256" key="1">
    <source>
        <dbReference type="ARBA" id="ARBA00022527"/>
    </source>
</evidence>
<gene>
    <name evidence="9" type="ORF">ACHAWO_000868</name>
</gene>
<dbReference type="Pfam" id="PF02816">
    <property type="entry name" value="Alpha_kinase"/>
    <property type="match status" value="2"/>
</dbReference>
<name>A0ABD3P2V2_9STRA</name>
<dbReference type="SUPFAM" id="SSF56112">
    <property type="entry name" value="Protein kinase-like (PK-like)"/>
    <property type="match status" value="2"/>
</dbReference>
<dbReference type="PANTHER" id="PTHR45992:SF11">
    <property type="entry name" value="ALPHA-TYPE PROTEIN KINASE DOMAIN-CONTAINING PROTEIN"/>
    <property type="match status" value="1"/>
</dbReference>
<keyword evidence="2" id="KW-0808">Transferase</keyword>
<dbReference type="Gene3D" id="3.40.50.410">
    <property type="entry name" value="von Willebrand factor, type A domain"/>
    <property type="match status" value="1"/>
</dbReference>